<evidence type="ECO:0000313" key="1">
    <source>
        <dbReference type="EMBL" id="KAF3213117.1"/>
    </source>
</evidence>
<name>A0A7C8QM86_ORBOL</name>
<proteinExistence type="predicted"/>
<dbReference type="Proteomes" id="UP000472727">
    <property type="component" value="Unassembled WGS sequence"/>
</dbReference>
<comment type="caution">
    <text evidence="2">The sequence shown here is derived from an EMBL/GenBank/DDBJ whole genome shotgun (WGS) entry which is preliminary data.</text>
</comment>
<dbReference type="AlphaFoldDB" id="A0A7C8QM86"/>
<dbReference type="EMBL" id="WIWS01000058">
    <property type="protein sequence ID" value="KAF3214617.1"/>
    <property type="molecule type" value="Genomic_DNA"/>
</dbReference>
<dbReference type="EMBL" id="WIPF01000079">
    <property type="protein sequence ID" value="KAF3213117.1"/>
    <property type="molecule type" value="Genomic_DNA"/>
</dbReference>
<gene>
    <name evidence="2" type="ORF">TWF106_008976</name>
    <name evidence="1" type="ORF">TWF191_010159</name>
</gene>
<dbReference type="Proteomes" id="UP000483672">
    <property type="component" value="Unassembled WGS sequence"/>
</dbReference>
<organism evidence="2 3">
    <name type="scientific">Orbilia oligospora</name>
    <name type="common">Nematode-trapping fungus</name>
    <name type="synonym">Arthrobotrys oligospora</name>
    <dbReference type="NCBI Taxonomy" id="2813651"/>
    <lineage>
        <taxon>Eukaryota</taxon>
        <taxon>Fungi</taxon>
        <taxon>Dikarya</taxon>
        <taxon>Ascomycota</taxon>
        <taxon>Pezizomycotina</taxon>
        <taxon>Orbiliomycetes</taxon>
        <taxon>Orbiliales</taxon>
        <taxon>Orbiliaceae</taxon>
        <taxon>Orbilia</taxon>
    </lineage>
</organism>
<protein>
    <submittedName>
        <fullName evidence="2">Uncharacterized protein</fullName>
    </submittedName>
</protein>
<sequence>MPTFVLKTIVSKNMRLQLAHWPRIYRRESYTEMCHSLVSYHLFKVRLLATAAFLHQYVDGPVEYPVKAEAKDMSFVLFHQAHSLIPNSSAEGKRVVVLGLQFSRTVASSQMFISLAFVPLSLVRDIEPMNIHGDTDYDIQLIFSDMPYLEEACDPVFEASAVVVLRRDVGEWLRMARAQGKFEDMTLEIVRGPTRVFDETGECWVISLVLL</sequence>
<evidence type="ECO:0000313" key="2">
    <source>
        <dbReference type="EMBL" id="KAF3214617.1"/>
    </source>
</evidence>
<evidence type="ECO:0000313" key="4">
    <source>
        <dbReference type="Proteomes" id="UP000483672"/>
    </source>
</evidence>
<reference evidence="3 4" key="1">
    <citation type="submission" date="2019-06" db="EMBL/GenBank/DDBJ databases">
        <authorList>
            <person name="Palmer J.M."/>
        </authorList>
    </citation>
    <scope>NUCLEOTIDE SEQUENCE [LARGE SCALE GENOMIC DNA]</scope>
    <source>
        <strain evidence="2 3">TWF106</strain>
        <strain evidence="1 4">TWF191</strain>
    </source>
</reference>
<evidence type="ECO:0000313" key="3">
    <source>
        <dbReference type="Proteomes" id="UP000472727"/>
    </source>
</evidence>
<accession>A0A7C8QM86</accession>